<feature type="transmembrane region" description="Helical" evidence="12">
    <location>
        <begin position="745"/>
        <end position="766"/>
    </location>
</feature>
<evidence type="ECO:0000256" key="10">
    <source>
        <dbReference type="ARBA" id="ARBA00023316"/>
    </source>
</evidence>
<accession>A0A875RXP4</accession>
<evidence type="ECO:0000313" key="15">
    <source>
        <dbReference type="Proteomes" id="UP000662931"/>
    </source>
</evidence>
<protein>
    <recommendedName>
        <fullName evidence="4">mannan endo-1,6-alpha-mannosidase</fullName>
        <ecNumber evidence="4">3.2.1.101</ecNumber>
    </recommendedName>
</protein>
<evidence type="ECO:0000259" key="13">
    <source>
        <dbReference type="Pfam" id="PF00808"/>
    </source>
</evidence>
<evidence type="ECO:0000256" key="2">
    <source>
        <dbReference type="ARBA" id="ARBA00004308"/>
    </source>
</evidence>
<evidence type="ECO:0000256" key="9">
    <source>
        <dbReference type="ARBA" id="ARBA00023295"/>
    </source>
</evidence>
<keyword evidence="10" id="KW-0961">Cell wall biogenesis/degradation</keyword>
<dbReference type="SUPFAM" id="SSF47113">
    <property type="entry name" value="Histone-fold"/>
    <property type="match status" value="1"/>
</dbReference>
<dbReference type="GO" id="GO:0012505">
    <property type="term" value="C:endomembrane system"/>
    <property type="evidence" value="ECO:0007669"/>
    <property type="project" value="UniProtKB-SubCell"/>
</dbReference>
<comment type="subcellular location">
    <subcellularLocation>
        <location evidence="2">Endomembrane system</location>
    </subcellularLocation>
</comment>
<dbReference type="EC" id="3.2.1.101" evidence="4"/>
<dbReference type="Pfam" id="PF03663">
    <property type="entry name" value="Glyco_hydro_76"/>
    <property type="match status" value="1"/>
</dbReference>
<dbReference type="InterPro" id="IPR005198">
    <property type="entry name" value="Glyco_hydro_76"/>
</dbReference>
<feature type="region of interest" description="Disordered" evidence="11">
    <location>
        <begin position="100"/>
        <end position="194"/>
    </location>
</feature>
<dbReference type="GO" id="GO:0006355">
    <property type="term" value="P:regulation of DNA-templated transcription"/>
    <property type="evidence" value="ECO:0007669"/>
    <property type="project" value="InterPro"/>
</dbReference>
<dbReference type="GO" id="GO:0007117">
    <property type="term" value="P:budding cell bud growth"/>
    <property type="evidence" value="ECO:0007669"/>
    <property type="project" value="TreeGrafter"/>
</dbReference>
<dbReference type="PANTHER" id="PTHR12145:SF36">
    <property type="entry name" value="MANNAN ENDO-1,6-ALPHA-MANNOSIDASE DCW1"/>
    <property type="match status" value="1"/>
</dbReference>
<evidence type="ECO:0000256" key="6">
    <source>
        <dbReference type="ARBA" id="ARBA00022801"/>
    </source>
</evidence>
<dbReference type="GO" id="GO:0043565">
    <property type="term" value="F:sequence-specific DNA binding"/>
    <property type="evidence" value="ECO:0007669"/>
    <property type="project" value="InterPro"/>
</dbReference>
<dbReference type="Gene3D" id="1.10.20.10">
    <property type="entry name" value="Histone, subunit A"/>
    <property type="match status" value="1"/>
</dbReference>
<dbReference type="Gene3D" id="1.50.10.20">
    <property type="match status" value="1"/>
</dbReference>
<dbReference type="GO" id="GO:0071555">
    <property type="term" value="P:cell wall organization"/>
    <property type="evidence" value="ECO:0007669"/>
    <property type="project" value="UniProtKB-KW"/>
</dbReference>
<dbReference type="CDD" id="cd22907">
    <property type="entry name" value="HFD_NFYB"/>
    <property type="match status" value="1"/>
</dbReference>
<dbReference type="GO" id="GO:0009272">
    <property type="term" value="P:fungal-type cell wall biogenesis"/>
    <property type="evidence" value="ECO:0007669"/>
    <property type="project" value="TreeGrafter"/>
</dbReference>
<evidence type="ECO:0000256" key="12">
    <source>
        <dbReference type="SAM" id="Phobius"/>
    </source>
</evidence>
<evidence type="ECO:0000256" key="5">
    <source>
        <dbReference type="ARBA" id="ARBA00022729"/>
    </source>
</evidence>
<feature type="compositionally biased region" description="Basic and acidic residues" evidence="11">
    <location>
        <begin position="136"/>
        <end position="152"/>
    </location>
</feature>
<dbReference type="EMBL" id="CP064812">
    <property type="protein sequence ID" value="QPG72785.1"/>
    <property type="molecule type" value="Genomic_DNA"/>
</dbReference>
<evidence type="ECO:0000256" key="7">
    <source>
        <dbReference type="ARBA" id="ARBA00023136"/>
    </source>
</evidence>
<dbReference type="InterPro" id="IPR008928">
    <property type="entry name" value="6-hairpin_glycosidase_sf"/>
</dbReference>
<dbReference type="InterPro" id="IPR003956">
    <property type="entry name" value="Transcrpt_fac_NFYB/HAP3_CS"/>
</dbReference>
<keyword evidence="9" id="KW-0326">Glycosidase</keyword>
<dbReference type="Pfam" id="PF00808">
    <property type="entry name" value="CBFD_NFYB_HMF"/>
    <property type="match status" value="1"/>
</dbReference>
<evidence type="ECO:0000313" key="14">
    <source>
        <dbReference type="EMBL" id="QPG72785.1"/>
    </source>
</evidence>
<dbReference type="GO" id="GO:0046982">
    <property type="term" value="F:protein heterodimerization activity"/>
    <property type="evidence" value="ECO:0007669"/>
    <property type="project" value="InterPro"/>
</dbReference>
<keyword evidence="12" id="KW-0812">Transmembrane</keyword>
<dbReference type="PROSITE" id="PS00685">
    <property type="entry name" value="NFYB_HAP3"/>
    <property type="match status" value="1"/>
</dbReference>
<dbReference type="KEGG" id="bnn:FOA43_000087"/>
<dbReference type="InterPro" id="IPR009072">
    <property type="entry name" value="Histone-fold"/>
</dbReference>
<keyword evidence="6" id="KW-0378">Hydrolase</keyword>
<dbReference type="RefSeq" id="XP_038776350.1">
    <property type="nucleotide sequence ID" value="XM_038920422.1"/>
</dbReference>
<dbReference type="OrthoDB" id="4187847at2759"/>
<reference evidence="14" key="1">
    <citation type="submission" date="2020-10" db="EMBL/GenBank/DDBJ databases">
        <authorList>
            <person name="Roach M.J.R."/>
        </authorList>
    </citation>
    <scope>NUCLEOTIDE SEQUENCE</scope>
    <source>
        <strain evidence="14">CBS 1945</strain>
    </source>
</reference>
<dbReference type="GeneID" id="62193488"/>
<feature type="compositionally biased region" description="Basic and acidic residues" evidence="11">
    <location>
        <begin position="118"/>
        <end position="127"/>
    </location>
</feature>
<dbReference type="PANTHER" id="PTHR12145">
    <property type="entry name" value="MANNAN ENDO-1,6-ALPHA-MANNOSIDASE DCW1"/>
    <property type="match status" value="1"/>
</dbReference>
<proteinExistence type="inferred from homology"/>
<dbReference type="GO" id="GO:0005634">
    <property type="term" value="C:nucleus"/>
    <property type="evidence" value="ECO:0007669"/>
    <property type="project" value="InterPro"/>
</dbReference>
<name>A0A875RXP4_EENNA</name>
<dbReference type="Proteomes" id="UP000662931">
    <property type="component" value="Chromosome 1"/>
</dbReference>
<dbReference type="GO" id="GO:0008496">
    <property type="term" value="F:mannan endo-1,6-alpha-mannosidase activity"/>
    <property type="evidence" value="ECO:0007669"/>
    <property type="project" value="UniProtKB-EC"/>
</dbReference>
<evidence type="ECO:0000256" key="4">
    <source>
        <dbReference type="ARBA" id="ARBA00012350"/>
    </source>
</evidence>
<keyword evidence="12" id="KW-1133">Transmembrane helix</keyword>
<evidence type="ECO:0000256" key="8">
    <source>
        <dbReference type="ARBA" id="ARBA00023180"/>
    </source>
</evidence>
<keyword evidence="5" id="KW-0732">Signal</keyword>
<comment type="catalytic activity">
    <reaction evidence="1">
        <text>Random hydrolysis of (1-&gt;6)-alpha-D-mannosidic linkages in unbranched (1-&gt;6)-mannans.</text>
        <dbReference type="EC" id="3.2.1.101"/>
    </reaction>
</comment>
<gene>
    <name evidence="14" type="ORF">FOA43_000087</name>
</gene>
<evidence type="ECO:0000256" key="3">
    <source>
        <dbReference type="ARBA" id="ARBA00009699"/>
    </source>
</evidence>
<dbReference type="AlphaFoldDB" id="A0A875RXP4"/>
<sequence length="768" mass="84164">MTGYQLREQDRWLPIANVARLMKNTLPATAKVSKGAKECMQECVSEFISFITSEASDKCLLEKRKTINGEDILYSMNILGFENYSEVLKIYLAKYRQQQALKQERGEPRKKKSKSKKKTDEGGGVKEEVDEIQSDNETHDTAESDDVKHGESEKEEEQEDVAKDGTTTSIDAIDTTRTDGQQDSPAPPESKNRYVDQLYEQSYGDGQYAHNPNYHNASYGGGVDMARVSLDPTRVSHLETKDEASDDSAAPRAAVTESSSSSSTPTGNNGMDNIAGYVDSNNESEQQPLVAASKMKTTTTATSADAELSLNLNDNVATAVSETEELAGLTNGHHGENVLYSYASIKAACELLSTGLMDYYWGSQYGGDIGMFTHPYYWWEAGGAFGSMIDYSVFFENDTWVTTIIDGMIYQTGTDDNYMPLNQTTTEGNDDQVFWGISAMEAAERNFTNPSGNKPQWLYLAQGVFNTMAWRWDTSSCGGGLRWQIFEWNSGYDYKNTVSNAGLFHMAARLARYTDNSSYSDWAEKVYDWLLDVDFISENDASGYYLAYDGASTDENCTNVKSYQWSYNAGLMVAGCAYMYNYTENGTWLQRAEGFVTGATVFFNSSTDIMYEAACQGAGSCNNDQRSFKAYLARFLSVTSILVPSTYDDISSLLTTSAKAAALSCSGGTDGHTCGMNWFEDGWDGMYGLGEQMAALETIQSLVAKDRPAPYTSKNGGSSTGAGDAGMGSTEVLDKPLNLKTADTVGAAIITVVLGLSVIALGYYVIVK</sequence>
<evidence type="ECO:0000256" key="1">
    <source>
        <dbReference type="ARBA" id="ARBA00001452"/>
    </source>
</evidence>
<dbReference type="FunFam" id="1.50.10.20:FF:000006">
    <property type="entry name" value="Mannan endo-1,6-alpha-mannosidase"/>
    <property type="match status" value="1"/>
</dbReference>
<evidence type="ECO:0000256" key="11">
    <source>
        <dbReference type="SAM" id="MobiDB-lite"/>
    </source>
</evidence>
<feature type="region of interest" description="Disordered" evidence="11">
    <location>
        <begin position="238"/>
        <end position="296"/>
    </location>
</feature>
<dbReference type="InterPro" id="IPR014480">
    <property type="entry name" value="Mannan-1_6-alpha_mannosidase"/>
</dbReference>
<organism evidence="14 15">
    <name type="scientific">Eeniella nana</name>
    <name type="common">Yeast</name>
    <name type="synonym">Brettanomyces nanus</name>
    <dbReference type="NCBI Taxonomy" id="13502"/>
    <lineage>
        <taxon>Eukaryota</taxon>
        <taxon>Fungi</taxon>
        <taxon>Dikarya</taxon>
        <taxon>Ascomycota</taxon>
        <taxon>Saccharomycotina</taxon>
        <taxon>Pichiomycetes</taxon>
        <taxon>Pichiales</taxon>
        <taxon>Pichiaceae</taxon>
        <taxon>Brettanomyces</taxon>
    </lineage>
</organism>
<feature type="compositionally biased region" description="Basic residues" evidence="11">
    <location>
        <begin position="108"/>
        <end position="117"/>
    </location>
</feature>
<comment type="similarity">
    <text evidence="3">Belongs to the glycosyl hydrolase 76 family.</text>
</comment>
<keyword evidence="8" id="KW-0325">Glycoprotein</keyword>
<dbReference type="SUPFAM" id="SSF48208">
    <property type="entry name" value="Six-hairpin glycosidases"/>
    <property type="match status" value="1"/>
</dbReference>
<keyword evidence="15" id="KW-1185">Reference proteome</keyword>
<dbReference type="InterPro" id="IPR003958">
    <property type="entry name" value="CBFA_NFYB_domain"/>
</dbReference>
<dbReference type="GO" id="GO:0016052">
    <property type="term" value="P:carbohydrate catabolic process"/>
    <property type="evidence" value="ECO:0007669"/>
    <property type="project" value="InterPro"/>
</dbReference>
<keyword evidence="7 12" id="KW-0472">Membrane</keyword>
<dbReference type="PRINTS" id="PR00615">
    <property type="entry name" value="CCAATSUBUNTA"/>
</dbReference>
<feature type="domain" description="Transcription factor CBF/NF-Y/archaeal histone" evidence="13">
    <location>
        <begin position="12"/>
        <end position="74"/>
    </location>
</feature>